<evidence type="ECO:0000313" key="4">
    <source>
        <dbReference type="Proteomes" id="UP001054821"/>
    </source>
</evidence>
<name>A0AAD4WD83_PRUDU</name>
<dbReference type="AlphaFoldDB" id="A0AAD4WD83"/>
<dbReference type="Pfam" id="PF17035">
    <property type="entry name" value="BET"/>
    <property type="match status" value="1"/>
</dbReference>
<organism evidence="3 4">
    <name type="scientific">Prunus dulcis</name>
    <name type="common">Almond</name>
    <name type="synonym">Amygdalus dulcis</name>
    <dbReference type="NCBI Taxonomy" id="3755"/>
    <lineage>
        <taxon>Eukaryota</taxon>
        <taxon>Viridiplantae</taxon>
        <taxon>Streptophyta</taxon>
        <taxon>Embryophyta</taxon>
        <taxon>Tracheophyta</taxon>
        <taxon>Spermatophyta</taxon>
        <taxon>Magnoliopsida</taxon>
        <taxon>eudicotyledons</taxon>
        <taxon>Gunneridae</taxon>
        <taxon>Pentapetalae</taxon>
        <taxon>rosids</taxon>
        <taxon>fabids</taxon>
        <taxon>Rosales</taxon>
        <taxon>Rosaceae</taxon>
        <taxon>Amygdaloideae</taxon>
        <taxon>Amygdaleae</taxon>
        <taxon>Prunus</taxon>
    </lineage>
</organism>
<evidence type="ECO:0000259" key="2">
    <source>
        <dbReference type="Pfam" id="PF17035"/>
    </source>
</evidence>
<dbReference type="InterPro" id="IPR027353">
    <property type="entry name" value="NET_dom"/>
</dbReference>
<evidence type="ECO:0000256" key="1">
    <source>
        <dbReference type="SAM" id="MobiDB-lite"/>
    </source>
</evidence>
<accession>A0AAD4WD83</accession>
<sequence length="414" mass="45615">MPAVFNSERKLELLAEISCSVENWVPHSGACSYGVGGTINSCCIQFLCSTRGQSGNCEPIFPLTWKTFEPDIPSLTAEAAKEHPGVSYIVTTPLGLHPLLVVFHTDMRATKDLVGSSEHDKVGPDFFGYYTRLITELLSQEEDFAPFASQSSDLSQRRSGDVSGKDVIEPSYGTSGSLFGNSIGTGLSDFKKERLKSLLRQGVNFLLSEVDEMLEPVVAISQLKSQLKRRKCLSSSKGTLSDIDARNAHAKRPKRSSSFSSTSLPALSIPTNLESSKENCAHVLTTETARLIAVPEEPKVANILLTALLFVGLCHIQKVDDHLQFLIEKDSLHVEKTLGHMEQQLEKLLDTVMASCRSMTLPEKHKLGKLIQKNAACTNSSDEIHVGLEKESNVTLWRLYYYVEAVEKARKLAK</sequence>
<evidence type="ECO:0000313" key="3">
    <source>
        <dbReference type="EMBL" id="KAI5340212.1"/>
    </source>
</evidence>
<gene>
    <name evidence="3" type="ORF">L3X38_019486</name>
</gene>
<feature type="domain" description="NET" evidence="2">
    <location>
        <begin position="369"/>
        <end position="404"/>
    </location>
</feature>
<dbReference type="EMBL" id="JAJFAZ020000003">
    <property type="protein sequence ID" value="KAI5340212.1"/>
    <property type="molecule type" value="Genomic_DNA"/>
</dbReference>
<feature type="region of interest" description="Disordered" evidence="1">
    <location>
        <begin position="244"/>
        <end position="264"/>
    </location>
</feature>
<proteinExistence type="predicted"/>
<keyword evidence="4" id="KW-1185">Reference proteome</keyword>
<comment type="caution">
    <text evidence="3">The sequence shown here is derived from an EMBL/GenBank/DDBJ whole genome shotgun (WGS) entry which is preliminary data.</text>
</comment>
<protein>
    <recommendedName>
        <fullName evidence="2">NET domain-containing protein</fullName>
    </recommendedName>
</protein>
<reference evidence="3 4" key="1">
    <citation type="journal article" date="2022" name="G3 (Bethesda)">
        <title>Whole-genome sequence and methylome profiling of the almond [Prunus dulcis (Mill.) D.A. Webb] cultivar 'Nonpareil'.</title>
        <authorList>
            <person name="D'Amico-Willman K.M."/>
            <person name="Ouma W.Z."/>
            <person name="Meulia T."/>
            <person name="Sideli G.M."/>
            <person name="Gradziel T.M."/>
            <person name="Fresnedo-Ramirez J."/>
        </authorList>
    </citation>
    <scope>NUCLEOTIDE SEQUENCE [LARGE SCALE GENOMIC DNA]</scope>
    <source>
        <strain evidence="3">Clone GOH B32 T37-40</strain>
    </source>
</reference>
<dbReference type="Proteomes" id="UP001054821">
    <property type="component" value="Chromosome 3"/>
</dbReference>